<sequence length="109" mass="12726">MLFLPHLKFHHRIQKKRRLSILKKNKTSMPSLSDLPGNIKTKHIIKALQRLGFIINKKGGKGSHIKITWPATQKSLTIPKDCNKNVQLYIIKEAIEYSHLSWEDIKKEF</sequence>
<dbReference type="EMBL" id="PFAP01000009">
    <property type="protein sequence ID" value="PIR94345.1"/>
    <property type="molecule type" value="Genomic_DNA"/>
</dbReference>
<comment type="similarity">
    <text evidence="1">Belongs to the HicA mRNA interferase family.</text>
</comment>
<keyword evidence="4" id="KW-0255">Endonuclease</keyword>
<evidence type="ECO:0008006" key="10">
    <source>
        <dbReference type="Google" id="ProtNLM"/>
    </source>
</evidence>
<evidence type="ECO:0000256" key="2">
    <source>
        <dbReference type="ARBA" id="ARBA00022649"/>
    </source>
</evidence>
<name>A0A2H0V5K5_9BACT</name>
<gene>
    <name evidence="8" type="ORF">COT97_01900</name>
</gene>
<keyword evidence="2" id="KW-1277">Toxin-antitoxin system</keyword>
<evidence type="ECO:0000256" key="7">
    <source>
        <dbReference type="ARBA" id="ARBA00023016"/>
    </source>
</evidence>
<evidence type="ECO:0000256" key="5">
    <source>
        <dbReference type="ARBA" id="ARBA00022801"/>
    </source>
</evidence>
<keyword evidence="3" id="KW-0540">Nuclease</keyword>
<dbReference type="GO" id="GO:0016787">
    <property type="term" value="F:hydrolase activity"/>
    <property type="evidence" value="ECO:0007669"/>
    <property type="project" value="UniProtKB-KW"/>
</dbReference>
<evidence type="ECO:0000256" key="3">
    <source>
        <dbReference type="ARBA" id="ARBA00022722"/>
    </source>
</evidence>
<keyword evidence="5" id="KW-0378">Hydrolase</keyword>
<keyword evidence="7" id="KW-0346">Stress response</keyword>
<keyword evidence="6" id="KW-0694">RNA-binding</keyword>
<comment type="caution">
    <text evidence="8">The sequence shown here is derived from an EMBL/GenBank/DDBJ whole genome shotgun (WGS) entry which is preliminary data.</text>
</comment>
<evidence type="ECO:0000313" key="8">
    <source>
        <dbReference type="EMBL" id="PIR94345.1"/>
    </source>
</evidence>
<organism evidence="8 9">
    <name type="scientific">Candidatus Falkowbacteria bacterium CG10_big_fil_rev_8_21_14_0_10_39_11</name>
    <dbReference type="NCBI Taxonomy" id="1974565"/>
    <lineage>
        <taxon>Bacteria</taxon>
        <taxon>Candidatus Falkowiibacteriota</taxon>
    </lineage>
</organism>
<reference evidence="9" key="1">
    <citation type="submission" date="2017-09" db="EMBL/GenBank/DDBJ databases">
        <title>Depth-based differentiation of microbial function through sediment-hosted aquifers and enrichment of novel symbionts in the deep terrestrial subsurface.</title>
        <authorList>
            <person name="Probst A.J."/>
            <person name="Ladd B."/>
            <person name="Jarett J.K."/>
            <person name="Geller-Mcgrath D.E."/>
            <person name="Sieber C.M.K."/>
            <person name="Emerson J.B."/>
            <person name="Anantharaman K."/>
            <person name="Thomas B.C."/>
            <person name="Malmstrom R."/>
            <person name="Stieglmeier M."/>
            <person name="Klingl A."/>
            <person name="Woyke T."/>
            <person name="Ryan C.M."/>
            <person name="Banfield J.F."/>
        </authorList>
    </citation>
    <scope>NUCLEOTIDE SEQUENCE [LARGE SCALE GENOMIC DNA]</scope>
</reference>
<dbReference type="InterPro" id="IPR012933">
    <property type="entry name" value="HicA_mRNA_interferase"/>
</dbReference>
<dbReference type="GO" id="GO:0003729">
    <property type="term" value="F:mRNA binding"/>
    <property type="evidence" value="ECO:0007669"/>
    <property type="project" value="InterPro"/>
</dbReference>
<dbReference type="Pfam" id="PF07927">
    <property type="entry name" value="HicA_toxin"/>
    <property type="match status" value="1"/>
</dbReference>
<protein>
    <recommendedName>
        <fullName evidence="10">Type II toxin-antitoxin system HicA family toxin</fullName>
    </recommendedName>
</protein>
<evidence type="ECO:0000256" key="6">
    <source>
        <dbReference type="ARBA" id="ARBA00022884"/>
    </source>
</evidence>
<proteinExistence type="inferred from homology"/>
<dbReference type="AlphaFoldDB" id="A0A2H0V5K5"/>
<evidence type="ECO:0000256" key="1">
    <source>
        <dbReference type="ARBA" id="ARBA00006620"/>
    </source>
</evidence>
<dbReference type="Gene3D" id="3.30.920.30">
    <property type="entry name" value="Hypothetical protein"/>
    <property type="match status" value="1"/>
</dbReference>
<dbReference type="GO" id="GO:0004519">
    <property type="term" value="F:endonuclease activity"/>
    <property type="evidence" value="ECO:0007669"/>
    <property type="project" value="UniProtKB-KW"/>
</dbReference>
<dbReference type="SUPFAM" id="SSF54786">
    <property type="entry name" value="YcfA/nrd intein domain"/>
    <property type="match status" value="1"/>
</dbReference>
<dbReference type="InterPro" id="IPR038570">
    <property type="entry name" value="HicA_sf"/>
</dbReference>
<accession>A0A2H0V5K5</accession>
<evidence type="ECO:0000256" key="4">
    <source>
        <dbReference type="ARBA" id="ARBA00022759"/>
    </source>
</evidence>
<evidence type="ECO:0000313" key="9">
    <source>
        <dbReference type="Proteomes" id="UP000229901"/>
    </source>
</evidence>
<dbReference type="Proteomes" id="UP000229901">
    <property type="component" value="Unassembled WGS sequence"/>
</dbReference>